<organism evidence="2 3">
    <name type="scientific">Lymnaea stagnalis</name>
    <name type="common">Great pond snail</name>
    <name type="synonym">Helix stagnalis</name>
    <dbReference type="NCBI Taxonomy" id="6523"/>
    <lineage>
        <taxon>Eukaryota</taxon>
        <taxon>Metazoa</taxon>
        <taxon>Spiralia</taxon>
        <taxon>Lophotrochozoa</taxon>
        <taxon>Mollusca</taxon>
        <taxon>Gastropoda</taxon>
        <taxon>Heterobranchia</taxon>
        <taxon>Euthyneura</taxon>
        <taxon>Panpulmonata</taxon>
        <taxon>Hygrophila</taxon>
        <taxon>Lymnaeoidea</taxon>
        <taxon>Lymnaeidae</taxon>
        <taxon>Lymnaea</taxon>
    </lineage>
</organism>
<evidence type="ECO:0000313" key="3">
    <source>
        <dbReference type="Proteomes" id="UP001497497"/>
    </source>
</evidence>
<reference evidence="2 3" key="1">
    <citation type="submission" date="2024-04" db="EMBL/GenBank/DDBJ databases">
        <authorList>
            <consortium name="Genoscope - CEA"/>
            <person name="William W."/>
        </authorList>
    </citation>
    <scope>NUCLEOTIDE SEQUENCE [LARGE SCALE GENOMIC DNA]</scope>
</reference>
<evidence type="ECO:0000313" key="2">
    <source>
        <dbReference type="EMBL" id="CAL1540131.1"/>
    </source>
</evidence>
<evidence type="ECO:0000256" key="1">
    <source>
        <dbReference type="SAM" id="SignalP"/>
    </source>
</evidence>
<comment type="caution">
    <text evidence="2">The sequence shown here is derived from an EMBL/GenBank/DDBJ whole genome shotgun (WGS) entry which is preliminary data.</text>
</comment>
<keyword evidence="1" id="KW-0732">Signal</keyword>
<dbReference type="EMBL" id="CAXITT010000373">
    <property type="protein sequence ID" value="CAL1540131.1"/>
    <property type="molecule type" value="Genomic_DNA"/>
</dbReference>
<name>A0AAV2I4N9_LYMST</name>
<gene>
    <name evidence="2" type="ORF">GSLYS_00013864001</name>
</gene>
<keyword evidence="3" id="KW-1185">Reference proteome</keyword>
<dbReference type="Proteomes" id="UP001497497">
    <property type="component" value="Unassembled WGS sequence"/>
</dbReference>
<sequence>MTCIRVLPLFCLLIISIGAMAQKLAIKPCQDYEYDAVYDLANNDVPVKNDSVTIVEGLVGEGCKTRGVLKLELSKLYRRRVLIHLFFNTPTGWVFNLGDSKTNNGYAGDSGSQSNDAEVQGVDQSLTGYLSDNGGSGLAFSISNLYSTRLTLIAGDGHLGWLPDNANLVNYYDNPYLFALNGQADQTGPVNYDLYLGMNKVVLPFSNRIGTGLCKVGIKFLPGF</sequence>
<proteinExistence type="predicted"/>
<dbReference type="AlphaFoldDB" id="A0AAV2I4N9"/>
<accession>A0AAV2I4N9</accession>
<feature type="chain" id="PRO_5043528039" evidence="1">
    <location>
        <begin position="22"/>
        <end position="224"/>
    </location>
</feature>
<feature type="signal peptide" evidence="1">
    <location>
        <begin position="1"/>
        <end position="21"/>
    </location>
</feature>
<protein>
    <submittedName>
        <fullName evidence="2">Uncharacterized protein</fullName>
    </submittedName>
</protein>